<dbReference type="GO" id="GO:0004519">
    <property type="term" value="F:endonuclease activity"/>
    <property type="evidence" value="ECO:0007669"/>
    <property type="project" value="UniProtKB-KW"/>
</dbReference>
<dbReference type="InterPro" id="IPR044925">
    <property type="entry name" value="His-Me_finger_sf"/>
</dbReference>
<sequence length="166" mass="19294">MDKQLKEIEKRFWSKVDTKGSDDCWEWKASINSGGYGTFNWFGDVIGAHQVSWILINGSIPKDKWILHKCGNRRCTNPDHLYAGTPSDNMNDRAIKNSENQGWGQGKLREGEIWLIRRLKVLKSQGIVKRYRFSERLVAKMFKVNHCTIHSIWGSDKFLCSEGRYI</sequence>
<reference evidence="2" key="1">
    <citation type="submission" date="2020-03" db="EMBL/GenBank/DDBJ databases">
        <title>The deep terrestrial virosphere.</title>
        <authorList>
            <person name="Holmfeldt K."/>
            <person name="Nilsson E."/>
            <person name="Simone D."/>
            <person name="Lopez-Fernandez M."/>
            <person name="Wu X."/>
            <person name="de Brujin I."/>
            <person name="Lundin D."/>
            <person name="Andersson A."/>
            <person name="Bertilsson S."/>
            <person name="Dopson M."/>
        </authorList>
    </citation>
    <scope>NUCLEOTIDE SEQUENCE</scope>
    <source>
        <strain evidence="2">MM415A01495</strain>
    </source>
</reference>
<name>A0A6M3K4F7_9ZZZZ</name>
<organism evidence="2">
    <name type="scientific">viral metagenome</name>
    <dbReference type="NCBI Taxonomy" id="1070528"/>
    <lineage>
        <taxon>unclassified sequences</taxon>
        <taxon>metagenomes</taxon>
        <taxon>organismal metagenomes</taxon>
    </lineage>
</organism>
<dbReference type="InterPro" id="IPR003615">
    <property type="entry name" value="HNH_nuc"/>
</dbReference>
<dbReference type="AlphaFoldDB" id="A0A6M3K4F7"/>
<evidence type="ECO:0000313" key="2">
    <source>
        <dbReference type="EMBL" id="QJA76521.1"/>
    </source>
</evidence>
<accession>A0A6M3K4F7</accession>
<gene>
    <name evidence="2" type="ORF">MM415A01495_0016</name>
</gene>
<keyword evidence="2" id="KW-0540">Nuclease</keyword>
<keyword evidence="2" id="KW-0378">Hydrolase</keyword>
<feature type="domain" description="HNH nuclease" evidence="1">
    <location>
        <begin position="48"/>
        <end position="90"/>
    </location>
</feature>
<evidence type="ECO:0000259" key="1">
    <source>
        <dbReference type="Pfam" id="PF13392"/>
    </source>
</evidence>
<protein>
    <submittedName>
        <fullName evidence="2">Putative homing endonuclease</fullName>
    </submittedName>
</protein>
<dbReference type="SUPFAM" id="SSF54060">
    <property type="entry name" value="His-Me finger endonucleases"/>
    <property type="match status" value="1"/>
</dbReference>
<proteinExistence type="predicted"/>
<dbReference type="InterPro" id="IPR044930">
    <property type="entry name" value="Homing_endonuclease_His-Me"/>
</dbReference>
<dbReference type="EMBL" id="MT142229">
    <property type="protein sequence ID" value="QJA76521.1"/>
    <property type="molecule type" value="Genomic_DNA"/>
</dbReference>
<keyword evidence="2" id="KW-0255">Endonuclease</keyword>
<dbReference type="Gene3D" id="3.90.75.10">
    <property type="entry name" value="Homing Intron 3 (I-ppo) Encoded Endonuclease, Chain A"/>
    <property type="match status" value="1"/>
</dbReference>
<dbReference type="Pfam" id="PF13392">
    <property type="entry name" value="HNH_3"/>
    <property type="match status" value="1"/>
</dbReference>